<dbReference type="EMBL" id="ASPP01004828">
    <property type="protein sequence ID" value="ETO31590.1"/>
    <property type="molecule type" value="Genomic_DNA"/>
</dbReference>
<dbReference type="Proteomes" id="UP000023152">
    <property type="component" value="Unassembled WGS sequence"/>
</dbReference>
<dbReference type="AlphaFoldDB" id="X6NZ55"/>
<comment type="caution">
    <text evidence="4">The sequence shown here is derived from an EMBL/GenBank/DDBJ whole genome shotgun (WGS) entry which is preliminary data.</text>
</comment>
<evidence type="ECO:0000313" key="4">
    <source>
        <dbReference type="EMBL" id="ETO31590.1"/>
    </source>
</evidence>
<gene>
    <name evidence="4" type="ORF">RFI_05530</name>
</gene>
<dbReference type="InterPro" id="IPR000504">
    <property type="entry name" value="RRM_dom"/>
</dbReference>
<organism evidence="4 5">
    <name type="scientific">Reticulomyxa filosa</name>
    <dbReference type="NCBI Taxonomy" id="46433"/>
    <lineage>
        <taxon>Eukaryota</taxon>
        <taxon>Sar</taxon>
        <taxon>Rhizaria</taxon>
        <taxon>Retaria</taxon>
        <taxon>Foraminifera</taxon>
        <taxon>Monothalamids</taxon>
        <taxon>Reticulomyxidae</taxon>
        <taxon>Reticulomyxa</taxon>
    </lineage>
</organism>
<dbReference type="PANTHER" id="PTHR23236:SF12">
    <property type="entry name" value="EUKARYOTIC INITIATION FACTOR 4B-RELATED"/>
    <property type="match status" value="1"/>
</dbReference>
<keyword evidence="1 2" id="KW-0694">RNA-binding</keyword>
<dbReference type="InterPro" id="IPR012677">
    <property type="entry name" value="Nucleotide-bd_a/b_plait_sf"/>
</dbReference>
<feature type="domain" description="RRM" evidence="3">
    <location>
        <begin position="26"/>
        <end position="104"/>
    </location>
</feature>
<name>X6NZ55_RETFI</name>
<dbReference type="Gene3D" id="3.30.70.330">
    <property type="match status" value="2"/>
</dbReference>
<keyword evidence="5" id="KW-1185">Reference proteome</keyword>
<protein>
    <submittedName>
        <fullName evidence="4">RNA recognition motif family protein</fullName>
    </submittedName>
</protein>
<evidence type="ECO:0000259" key="3">
    <source>
        <dbReference type="PROSITE" id="PS50102"/>
    </source>
</evidence>
<dbReference type="SUPFAM" id="SSF54928">
    <property type="entry name" value="RNA-binding domain, RBD"/>
    <property type="match status" value="2"/>
</dbReference>
<evidence type="ECO:0000256" key="2">
    <source>
        <dbReference type="PROSITE-ProRule" id="PRU00176"/>
    </source>
</evidence>
<dbReference type="OrthoDB" id="6159137at2759"/>
<dbReference type="GO" id="GO:0008143">
    <property type="term" value="F:poly(A) binding"/>
    <property type="evidence" value="ECO:0007669"/>
    <property type="project" value="TreeGrafter"/>
</dbReference>
<accession>X6NZ55</accession>
<feature type="domain" description="RRM" evidence="3">
    <location>
        <begin position="157"/>
        <end position="199"/>
    </location>
</feature>
<evidence type="ECO:0000256" key="1">
    <source>
        <dbReference type="ARBA" id="ARBA00022884"/>
    </source>
</evidence>
<dbReference type="CDD" id="cd00590">
    <property type="entry name" value="RRM_SF"/>
    <property type="match status" value="1"/>
</dbReference>
<dbReference type="Pfam" id="PF00076">
    <property type="entry name" value="RRM_1"/>
    <property type="match status" value="2"/>
</dbReference>
<dbReference type="InterPro" id="IPR035979">
    <property type="entry name" value="RBD_domain_sf"/>
</dbReference>
<proteinExistence type="predicted"/>
<dbReference type="PANTHER" id="PTHR23236">
    <property type="entry name" value="EUKARYOTIC TRANSLATION INITIATION FACTOR 4B/4H"/>
    <property type="match status" value="1"/>
</dbReference>
<dbReference type="PROSITE" id="PS50102">
    <property type="entry name" value="RRM"/>
    <property type="match status" value="2"/>
</dbReference>
<reference evidence="4 5" key="1">
    <citation type="journal article" date="2013" name="Curr. Biol.">
        <title>The Genome of the Foraminiferan Reticulomyxa filosa.</title>
        <authorList>
            <person name="Glockner G."/>
            <person name="Hulsmann N."/>
            <person name="Schleicher M."/>
            <person name="Noegel A.A."/>
            <person name="Eichinger L."/>
            <person name="Gallinger C."/>
            <person name="Pawlowski J."/>
            <person name="Sierra R."/>
            <person name="Euteneuer U."/>
            <person name="Pillet L."/>
            <person name="Moustafa A."/>
            <person name="Platzer M."/>
            <person name="Groth M."/>
            <person name="Szafranski K."/>
            <person name="Schliwa M."/>
        </authorList>
    </citation>
    <scope>NUCLEOTIDE SEQUENCE [LARGE SCALE GENOMIC DNA]</scope>
</reference>
<evidence type="ECO:0000313" key="5">
    <source>
        <dbReference type="Proteomes" id="UP000023152"/>
    </source>
</evidence>
<dbReference type="SMART" id="SM00360">
    <property type="entry name" value="RRM"/>
    <property type="match status" value="1"/>
</dbReference>
<sequence>MDRHLWNEQCNTSDDNRYIPDLESVLEVYVRNISYQAHEEDIRKYFSQCGKIEKITLPRDSVNGKLKGFCFIKFSNNEEKKSKSINTFYFLCLSRQVEVRRNKGKISTKRSVNNENCNTTNGNTKEVKAIHFLEEQYESLTKESNKISQGLKPCNCRTIYVGNVPFETMEQDIRKMFHDCGEIAAVRIVRQKFSQLSRG</sequence>